<dbReference type="PANTHER" id="PTHR43393">
    <property type="entry name" value="CYTOKININ RIBOSIDE 5'-MONOPHOSPHATE PHOSPHORIBOHYDROLASE"/>
    <property type="match status" value="1"/>
</dbReference>
<dbReference type="PANTHER" id="PTHR43393:SF2">
    <property type="entry name" value="CYTOKININ RIBOSIDE 5'-MONOPHOSPHATE PHOSPHORIBOHYDROLASE"/>
    <property type="match status" value="1"/>
</dbReference>
<reference evidence="3" key="1">
    <citation type="submission" date="2020-07" db="EMBL/GenBank/DDBJ databases">
        <title>Huge and variable diversity of episymbiotic CPR bacteria and DPANN archaea in groundwater ecosystems.</title>
        <authorList>
            <person name="He C.Y."/>
            <person name="Keren R."/>
            <person name="Whittaker M."/>
            <person name="Farag I.F."/>
            <person name="Doudna J."/>
            <person name="Cate J.H.D."/>
            <person name="Banfield J.F."/>
        </authorList>
    </citation>
    <scope>NUCLEOTIDE SEQUENCE</scope>
    <source>
        <strain evidence="3">NC_groundwater_1664_Pr3_B-0.1um_52_9</strain>
    </source>
</reference>
<dbReference type="GO" id="GO:0005829">
    <property type="term" value="C:cytosol"/>
    <property type="evidence" value="ECO:0007669"/>
    <property type="project" value="TreeGrafter"/>
</dbReference>
<comment type="caution">
    <text evidence="3">The sequence shown here is derived from an EMBL/GenBank/DDBJ whole genome shotgun (WGS) entry which is preliminary data.</text>
</comment>
<keyword evidence="2" id="KW-0203">Cytokinin biosynthesis</keyword>
<dbReference type="Pfam" id="PF03641">
    <property type="entry name" value="Lysine_decarbox"/>
    <property type="match status" value="1"/>
</dbReference>
<evidence type="ECO:0000256" key="1">
    <source>
        <dbReference type="ARBA" id="ARBA00000274"/>
    </source>
</evidence>
<dbReference type="InterPro" id="IPR005269">
    <property type="entry name" value="LOG"/>
</dbReference>
<dbReference type="SUPFAM" id="SSF102405">
    <property type="entry name" value="MCP/YpsA-like"/>
    <property type="match status" value="1"/>
</dbReference>
<dbReference type="GO" id="GO:0008714">
    <property type="term" value="F:AMP nucleosidase activity"/>
    <property type="evidence" value="ECO:0007669"/>
    <property type="project" value="UniProtKB-EC"/>
</dbReference>
<gene>
    <name evidence="3" type="ORF">HY912_13535</name>
</gene>
<dbReference type="Proteomes" id="UP000807825">
    <property type="component" value="Unassembled WGS sequence"/>
</dbReference>
<protein>
    <recommendedName>
        <fullName evidence="2">Cytokinin riboside 5'-monophosphate phosphoribohydrolase</fullName>
        <ecNumber evidence="2">3.2.2.n1</ecNumber>
    </recommendedName>
</protein>
<dbReference type="InterPro" id="IPR052341">
    <property type="entry name" value="LOG_family_nucleotidases"/>
</dbReference>
<proteinExistence type="inferred from homology"/>
<dbReference type="NCBIfam" id="TIGR00730">
    <property type="entry name" value="Rossman fold protein, TIGR00730 family"/>
    <property type="match status" value="1"/>
</dbReference>
<keyword evidence="2" id="KW-0378">Hydrolase</keyword>
<evidence type="ECO:0000313" key="4">
    <source>
        <dbReference type="Proteomes" id="UP000807825"/>
    </source>
</evidence>
<dbReference type="InterPro" id="IPR031100">
    <property type="entry name" value="LOG_fam"/>
</dbReference>
<dbReference type="Gene3D" id="3.40.50.450">
    <property type="match status" value="1"/>
</dbReference>
<dbReference type="EMBL" id="JACRDE010000351">
    <property type="protein sequence ID" value="MBI5250510.1"/>
    <property type="molecule type" value="Genomic_DNA"/>
</dbReference>
<dbReference type="AlphaFoldDB" id="A0A9D6V4K0"/>
<name>A0A9D6V4K0_9BACT</name>
<comment type="similarity">
    <text evidence="2">Belongs to the LOG family.</text>
</comment>
<evidence type="ECO:0000313" key="3">
    <source>
        <dbReference type="EMBL" id="MBI5250510.1"/>
    </source>
</evidence>
<accession>A0A9D6V4K0</accession>
<comment type="catalytic activity">
    <reaction evidence="1">
        <text>AMP + H2O = D-ribose 5-phosphate + adenine</text>
        <dbReference type="Rhea" id="RHEA:20129"/>
        <dbReference type="ChEBI" id="CHEBI:15377"/>
        <dbReference type="ChEBI" id="CHEBI:16708"/>
        <dbReference type="ChEBI" id="CHEBI:78346"/>
        <dbReference type="ChEBI" id="CHEBI:456215"/>
        <dbReference type="EC" id="3.2.2.4"/>
    </reaction>
</comment>
<organism evidence="3 4">
    <name type="scientific">Desulfomonile tiedjei</name>
    <dbReference type="NCBI Taxonomy" id="2358"/>
    <lineage>
        <taxon>Bacteria</taxon>
        <taxon>Pseudomonadati</taxon>
        <taxon>Thermodesulfobacteriota</taxon>
        <taxon>Desulfomonilia</taxon>
        <taxon>Desulfomonilales</taxon>
        <taxon>Desulfomonilaceae</taxon>
        <taxon>Desulfomonile</taxon>
    </lineage>
</organism>
<dbReference type="GO" id="GO:0009691">
    <property type="term" value="P:cytokinin biosynthetic process"/>
    <property type="evidence" value="ECO:0007669"/>
    <property type="project" value="UniProtKB-UniRule"/>
</dbReference>
<dbReference type="EC" id="3.2.2.n1" evidence="2"/>
<evidence type="ECO:0000256" key="2">
    <source>
        <dbReference type="RuleBase" id="RU363015"/>
    </source>
</evidence>
<sequence>MNDKQYVIDDLSAKESWRIFRIISEFVDGIENLQEIYPAVTVFGSASITESDPVYDLGRKVGRLLAESGFSVVTGGGPGAMEAANRGAFEAKGKSVGLCIQLPREQASNPYTTVRINFRYFFIRKVMFVKYAVAYVILPGGFGTMDELFEALTLIQTNRIKPFPVILIGKDYWKDLVSWIKKTMLVKHRMICPDDMDLFQAVDDPAAAVAAIKRIVII</sequence>